<proteinExistence type="predicted"/>
<gene>
    <name evidence="1" type="ORF">GCM10009854_47620</name>
</gene>
<keyword evidence="2" id="KW-1185">Reference proteome</keyword>
<organism evidence="1 2">
    <name type="scientific">Saccharopolyspora halophila</name>
    <dbReference type="NCBI Taxonomy" id="405551"/>
    <lineage>
        <taxon>Bacteria</taxon>
        <taxon>Bacillati</taxon>
        <taxon>Actinomycetota</taxon>
        <taxon>Actinomycetes</taxon>
        <taxon>Pseudonocardiales</taxon>
        <taxon>Pseudonocardiaceae</taxon>
        <taxon>Saccharopolyspora</taxon>
    </lineage>
</organism>
<dbReference type="EMBL" id="BAAARA010000023">
    <property type="protein sequence ID" value="GAA2362430.1"/>
    <property type="molecule type" value="Genomic_DNA"/>
</dbReference>
<name>A0ABN3GXQ1_9PSEU</name>
<evidence type="ECO:0000313" key="1">
    <source>
        <dbReference type="EMBL" id="GAA2362430.1"/>
    </source>
</evidence>
<protein>
    <submittedName>
        <fullName evidence="1">Uncharacterized protein</fullName>
    </submittedName>
</protein>
<accession>A0ABN3GXQ1</accession>
<dbReference type="RefSeq" id="WP_344137346.1">
    <property type="nucleotide sequence ID" value="NZ_BAAARA010000023.1"/>
</dbReference>
<evidence type="ECO:0000313" key="2">
    <source>
        <dbReference type="Proteomes" id="UP001501218"/>
    </source>
</evidence>
<sequence>MSITGYPEDDPRHHAAITQQMVSNLAKHARSTASDLDCPRAQELFSTTEQILTGLGRALSDYEHRYH</sequence>
<reference evidence="1 2" key="1">
    <citation type="journal article" date="2019" name="Int. J. Syst. Evol. Microbiol.">
        <title>The Global Catalogue of Microorganisms (GCM) 10K type strain sequencing project: providing services to taxonomists for standard genome sequencing and annotation.</title>
        <authorList>
            <consortium name="The Broad Institute Genomics Platform"/>
            <consortium name="The Broad Institute Genome Sequencing Center for Infectious Disease"/>
            <person name="Wu L."/>
            <person name="Ma J."/>
        </authorList>
    </citation>
    <scope>NUCLEOTIDE SEQUENCE [LARGE SCALE GENOMIC DNA]</scope>
    <source>
        <strain evidence="1 2">JCM 16221</strain>
    </source>
</reference>
<dbReference type="Proteomes" id="UP001501218">
    <property type="component" value="Unassembled WGS sequence"/>
</dbReference>
<comment type="caution">
    <text evidence="1">The sequence shown here is derived from an EMBL/GenBank/DDBJ whole genome shotgun (WGS) entry which is preliminary data.</text>
</comment>